<dbReference type="EMBL" id="DS985245">
    <property type="protein sequence ID" value="EDV24419.1"/>
    <property type="molecule type" value="Genomic_DNA"/>
</dbReference>
<dbReference type="RefSeq" id="XP_002112309.1">
    <property type="nucleotide sequence ID" value="XM_002112273.1"/>
</dbReference>
<dbReference type="PANTHER" id="PTHR24096:SF422">
    <property type="entry name" value="BCDNA.GH02901"/>
    <property type="match status" value="1"/>
</dbReference>
<dbReference type="Pfam" id="PF00501">
    <property type="entry name" value="AMP-binding"/>
    <property type="match status" value="1"/>
</dbReference>
<dbReference type="GO" id="GO:0005524">
    <property type="term" value="F:ATP binding"/>
    <property type="evidence" value="ECO:0007669"/>
    <property type="project" value="UniProtKB-KW"/>
</dbReference>
<keyword evidence="4" id="KW-0547">Nucleotide-binding</keyword>
<keyword evidence="12" id="KW-1185">Reference proteome</keyword>
<dbReference type="EC" id="1.13.12.7" evidence="2"/>
<dbReference type="KEGG" id="tad:TRIADDRAFT_1761"/>
<keyword evidence="6" id="KW-0455">Luminescence</keyword>
<evidence type="ECO:0000256" key="2">
    <source>
        <dbReference type="ARBA" id="ARBA00012532"/>
    </source>
</evidence>
<evidence type="ECO:0000256" key="6">
    <source>
        <dbReference type="ARBA" id="ARBA00023223"/>
    </source>
</evidence>
<dbReference type="eggNOG" id="KOG1176">
    <property type="taxonomic scope" value="Eukaryota"/>
</dbReference>
<dbReference type="CDD" id="cd05911">
    <property type="entry name" value="Firefly_Luc_like"/>
    <property type="match status" value="1"/>
</dbReference>
<dbReference type="InterPro" id="IPR042099">
    <property type="entry name" value="ANL_N_sf"/>
</dbReference>
<gene>
    <name evidence="11" type="ORF">TRIADDRAFT_1761</name>
</gene>
<evidence type="ECO:0000256" key="7">
    <source>
        <dbReference type="ARBA" id="ARBA00023262"/>
    </source>
</evidence>
<evidence type="ECO:0000313" key="11">
    <source>
        <dbReference type="EMBL" id="EDV24419.1"/>
    </source>
</evidence>
<comment type="similarity">
    <text evidence="1">Belongs to the ATP-dependent AMP-binding enzyme family.</text>
</comment>
<accession>B3RXG5</accession>
<dbReference type="Pfam" id="PF13193">
    <property type="entry name" value="AMP-binding_C"/>
    <property type="match status" value="1"/>
</dbReference>
<name>B3RXG5_TRIAD</name>
<evidence type="ECO:0000256" key="4">
    <source>
        <dbReference type="ARBA" id="ARBA00022741"/>
    </source>
</evidence>
<evidence type="ECO:0000259" key="10">
    <source>
        <dbReference type="Pfam" id="PF13193"/>
    </source>
</evidence>
<keyword evidence="5" id="KW-0067">ATP-binding</keyword>
<dbReference type="AlphaFoldDB" id="B3RXG5"/>
<dbReference type="Gene3D" id="3.40.50.12780">
    <property type="entry name" value="N-terminal domain of ligase-like"/>
    <property type="match status" value="1"/>
</dbReference>
<dbReference type="STRING" id="10228.B3RXG5"/>
<dbReference type="OMA" id="CSIQQWI"/>
<organism evidence="11 12">
    <name type="scientific">Trichoplax adhaerens</name>
    <name type="common">Trichoplax reptans</name>
    <dbReference type="NCBI Taxonomy" id="10228"/>
    <lineage>
        <taxon>Eukaryota</taxon>
        <taxon>Metazoa</taxon>
        <taxon>Placozoa</taxon>
        <taxon>Uniplacotomia</taxon>
        <taxon>Trichoplacea</taxon>
        <taxon>Trichoplacidae</taxon>
        <taxon>Trichoplax</taxon>
    </lineage>
</organism>
<dbReference type="FunFam" id="3.40.50.12780:FF:000003">
    <property type="entry name" value="Long-chain-fatty-acid--CoA ligase FadD"/>
    <property type="match status" value="1"/>
</dbReference>
<evidence type="ECO:0000256" key="8">
    <source>
        <dbReference type="ARBA" id="ARBA00048497"/>
    </source>
</evidence>
<dbReference type="InterPro" id="IPR045851">
    <property type="entry name" value="AMP-bd_C_sf"/>
</dbReference>
<comment type="catalytic activity">
    <reaction evidence="8">
        <text>firefly D-luciferin + ATP + O2 = firefly oxyluciferin + hnu + AMP + CO2 + diphosphate</text>
        <dbReference type="Rhea" id="RHEA:10732"/>
        <dbReference type="ChEBI" id="CHEBI:15379"/>
        <dbReference type="ChEBI" id="CHEBI:16526"/>
        <dbReference type="ChEBI" id="CHEBI:16792"/>
        <dbReference type="ChEBI" id="CHEBI:30212"/>
        <dbReference type="ChEBI" id="CHEBI:30616"/>
        <dbReference type="ChEBI" id="CHEBI:33019"/>
        <dbReference type="ChEBI" id="CHEBI:58038"/>
        <dbReference type="ChEBI" id="CHEBI:456215"/>
        <dbReference type="EC" id="1.13.12.7"/>
    </reaction>
</comment>
<proteinExistence type="inferred from homology"/>
<reference evidence="11 12" key="1">
    <citation type="journal article" date="2008" name="Nature">
        <title>The Trichoplax genome and the nature of placozoans.</title>
        <authorList>
            <person name="Srivastava M."/>
            <person name="Begovic E."/>
            <person name="Chapman J."/>
            <person name="Putnam N.H."/>
            <person name="Hellsten U."/>
            <person name="Kawashima T."/>
            <person name="Kuo A."/>
            <person name="Mitros T."/>
            <person name="Salamov A."/>
            <person name="Carpenter M.L."/>
            <person name="Signorovitch A.Y."/>
            <person name="Moreno M.A."/>
            <person name="Kamm K."/>
            <person name="Grimwood J."/>
            <person name="Schmutz J."/>
            <person name="Shapiro H."/>
            <person name="Grigoriev I.V."/>
            <person name="Buss L.W."/>
            <person name="Schierwater B."/>
            <person name="Dellaporta S.L."/>
            <person name="Rokhsar D.S."/>
        </authorList>
    </citation>
    <scope>NUCLEOTIDE SEQUENCE [LARGE SCALE GENOMIC DNA]</scope>
    <source>
        <strain evidence="11 12">Grell-BS-1999</strain>
    </source>
</reference>
<dbReference type="FunCoup" id="B3RXG5">
    <property type="interactions" value="751"/>
</dbReference>
<dbReference type="HOGENOM" id="CLU_000022_59_2_1"/>
<feature type="non-terminal residue" evidence="11">
    <location>
        <position position="1"/>
    </location>
</feature>
<dbReference type="InParanoid" id="B3RXG5"/>
<evidence type="ECO:0000256" key="5">
    <source>
        <dbReference type="ARBA" id="ARBA00022840"/>
    </source>
</evidence>
<evidence type="ECO:0000259" key="9">
    <source>
        <dbReference type="Pfam" id="PF00501"/>
    </source>
</evidence>
<dbReference type="GO" id="GO:0016405">
    <property type="term" value="F:CoA-ligase activity"/>
    <property type="evidence" value="ECO:0000318"/>
    <property type="project" value="GO_Central"/>
</dbReference>
<dbReference type="CTD" id="6753522"/>
<evidence type="ECO:0000256" key="3">
    <source>
        <dbReference type="ARBA" id="ARBA00019043"/>
    </source>
</evidence>
<dbReference type="FunFam" id="3.30.300.30:FF:000007">
    <property type="entry name" value="4-coumarate--CoA ligase 2"/>
    <property type="match status" value="1"/>
</dbReference>
<evidence type="ECO:0000313" key="12">
    <source>
        <dbReference type="Proteomes" id="UP000009022"/>
    </source>
</evidence>
<dbReference type="GO" id="GO:0008218">
    <property type="term" value="P:bioluminescence"/>
    <property type="evidence" value="ECO:0007669"/>
    <property type="project" value="UniProtKB-KW"/>
</dbReference>
<keyword evidence="7" id="KW-0599">Photoprotein</keyword>
<dbReference type="PANTHER" id="PTHR24096">
    <property type="entry name" value="LONG-CHAIN-FATTY-ACID--COA LIGASE"/>
    <property type="match status" value="1"/>
</dbReference>
<dbReference type="InterPro" id="IPR000873">
    <property type="entry name" value="AMP-dep_synth/lig_dom"/>
</dbReference>
<feature type="domain" description="AMP-binding enzyme C-terminal" evidence="10">
    <location>
        <begin position="426"/>
        <end position="501"/>
    </location>
</feature>
<protein>
    <recommendedName>
        <fullName evidence="3">Luciferin 4-monooxygenase</fullName>
        <ecNumber evidence="2">1.13.12.7</ecNumber>
    </recommendedName>
</protein>
<dbReference type="OrthoDB" id="10253115at2759"/>
<dbReference type="GeneID" id="6753522"/>
<dbReference type="Gene3D" id="3.30.300.30">
    <property type="match status" value="1"/>
</dbReference>
<feature type="non-terminal residue" evidence="11">
    <location>
        <position position="508"/>
    </location>
</feature>
<sequence length="508" mass="54942">IPDNINLVDFIFQYFDEYGSRVAVVDAKTGHSYTYAQIREFTIKLASALLRLGLSNDDVVAIYAPNIPEYPIVFFGTVLAGGTACIVNPAYSVKELTNQLELSEAKYIFTVSAFLDKAKEAAARRDISNIYVMDNITDSDITLAQELLEDDGSRYKSKKINSCENIAAIAFTDGTTGSPKGVILTHHNIISNVSQAAVRPFFTVDEQDILLALIPWFDIYGMVANLLIGLRFGGKLVSLAEANTTVFLETIQQHKITIATITPRIAASLSKQTLTGNFNVSSLNDVIGAAAPLGKEAQTVLGGNLGGSYRQAYGLTELSPVVAVVPSSKAIIGSVGKLVPHTKGKVVNIETGEALPVGESGELCFKGPQVMKGYLGNQAATESVIDEDGWLHTGDVGYYDESGNLYIVDRLDEFIKYDDFQVAPAELEEVLLTHPKVSDAAVIGIPNIDGGELAKAFVVKCDNDITEKELEDFVASEVAEHKKLYGGVEFIDTLPKSTGGKLLRRRLK</sequence>
<dbReference type="InterPro" id="IPR025110">
    <property type="entry name" value="AMP-bd_C"/>
</dbReference>
<dbReference type="SUPFAM" id="SSF56801">
    <property type="entry name" value="Acetyl-CoA synthetase-like"/>
    <property type="match status" value="1"/>
</dbReference>
<dbReference type="Proteomes" id="UP000009022">
    <property type="component" value="Unassembled WGS sequence"/>
</dbReference>
<feature type="domain" description="AMP-dependent synthetase/ligase" evidence="9">
    <location>
        <begin position="17"/>
        <end position="375"/>
    </location>
</feature>
<dbReference type="PhylomeDB" id="B3RXG5"/>
<evidence type="ECO:0000256" key="1">
    <source>
        <dbReference type="ARBA" id="ARBA00006432"/>
    </source>
</evidence>